<dbReference type="Pfam" id="PF05536">
    <property type="entry name" value="Neurochondrin"/>
    <property type="match status" value="1"/>
</dbReference>
<dbReference type="Proteomes" id="UP000818029">
    <property type="component" value="Chromosome A06"/>
</dbReference>
<evidence type="ECO:0000313" key="2">
    <source>
        <dbReference type="RefSeq" id="XP_040971612.1"/>
    </source>
</evidence>
<name>A0ABM3BX28_GOSHI</name>
<keyword evidence="1" id="KW-1185">Reference proteome</keyword>
<evidence type="ECO:0000313" key="1">
    <source>
        <dbReference type="Proteomes" id="UP000818029"/>
    </source>
</evidence>
<dbReference type="GeneID" id="121230631"/>
<sequence>MEEPQLLQQQEEEQSQSVSLQDCLKLLKGEQDEQRLAGLLLVTKSCKSDDLVSLRAIYDAVGPHFLDRLLRTGLGKGVVSSGSGENRDAYLQLSVSVLSAFCRVSEIASSKEMVSKVPMIFEVMSMKSGMPVLEECYEFLYLVSTASEDGLTAVYESGGIKLLAHQMSALPDGSRLMELATKLVQLMLKKLSQGIVENDHLSELSVIVTKIARQFALLQNALKFEALHLLSAIFSSEYSTLLHDALRVIQNENWSNHMRDGVATILQNRVAPAEKFEALILAESMVSIKGEGWLIGQINLPNVQDPTPADRCLLLVLESSRVEVAVLLNELAYSKYEASKSSSSTAETIISKQQKVTVVFSLVEKIIKLISNIGETEGHVLDENTFIKAINGLNETIGVVLEYLQDAKEHGQKVGNDLLASVRLVGSYLAEAPVACEDKITELLGYMLSVEGEHESSPFYSVCFLLPMLCQKTMKIEGCKLLASSGGYKACELKILVLLQVVDCLMKLIEQNRNEVENNGCIFLACDTIMNLLKMEQITFSEDESTFISLLKALALWTEKTNDQSFIMLASSICTLIFDMTSENALLNHPSFSSSCLDSLSRLIARSLASWGQDMSDAAKADMDLLEIVTAGYSRWADRFPQIQKAVGR</sequence>
<dbReference type="PANTHER" id="PTHR13109">
    <property type="entry name" value="NEUROCHONDRIN"/>
    <property type="match status" value="1"/>
</dbReference>
<reference evidence="2" key="2">
    <citation type="submission" date="2025-08" db="UniProtKB">
        <authorList>
            <consortium name="RefSeq"/>
        </authorList>
    </citation>
    <scope>IDENTIFICATION</scope>
</reference>
<reference evidence="1" key="1">
    <citation type="journal article" date="2020" name="Nat. Genet.">
        <title>Genomic diversifications of five Gossypium allopolyploid species and their impact on cotton improvement.</title>
        <authorList>
            <person name="Chen Z.J."/>
            <person name="Sreedasyam A."/>
            <person name="Ando A."/>
            <person name="Song Q."/>
            <person name="De Santiago L.M."/>
            <person name="Hulse-Kemp A.M."/>
            <person name="Ding M."/>
            <person name="Ye W."/>
            <person name="Kirkbride R.C."/>
            <person name="Jenkins J."/>
            <person name="Plott C."/>
            <person name="Lovell J."/>
            <person name="Lin Y.M."/>
            <person name="Vaughn R."/>
            <person name="Liu B."/>
            <person name="Simpson S."/>
            <person name="Scheffler B.E."/>
            <person name="Wen L."/>
            <person name="Saski C.A."/>
            <person name="Grover C.E."/>
            <person name="Hu G."/>
            <person name="Conover J.L."/>
            <person name="Carlson J.W."/>
            <person name="Shu S."/>
            <person name="Boston L.B."/>
            <person name="Williams M."/>
            <person name="Peterson D.G."/>
            <person name="McGee K."/>
            <person name="Jones D.C."/>
            <person name="Wendel J.F."/>
            <person name="Stelly D.M."/>
            <person name="Grimwood J."/>
            <person name="Schmutz J."/>
        </authorList>
    </citation>
    <scope>NUCLEOTIDE SEQUENCE [LARGE SCALE GENOMIC DNA]</scope>
    <source>
        <strain evidence="1">cv. TM-1</strain>
    </source>
</reference>
<gene>
    <name evidence="2" type="primary">LOC121230631</name>
</gene>
<organism evidence="1 2">
    <name type="scientific">Gossypium hirsutum</name>
    <name type="common">Upland cotton</name>
    <name type="synonym">Gossypium mexicanum</name>
    <dbReference type="NCBI Taxonomy" id="3635"/>
    <lineage>
        <taxon>Eukaryota</taxon>
        <taxon>Viridiplantae</taxon>
        <taxon>Streptophyta</taxon>
        <taxon>Embryophyta</taxon>
        <taxon>Tracheophyta</taxon>
        <taxon>Spermatophyta</taxon>
        <taxon>Magnoliopsida</taxon>
        <taxon>eudicotyledons</taxon>
        <taxon>Gunneridae</taxon>
        <taxon>Pentapetalae</taxon>
        <taxon>rosids</taxon>
        <taxon>malvids</taxon>
        <taxon>Malvales</taxon>
        <taxon>Malvaceae</taxon>
        <taxon>Malvoideae</taxon>
        <taxon>Gossypium</taxon>
    </lineage>
</organism>
<accession>A0ABM3BX28</accession>
<protein>
    <submittedName>
        <fullName evidence="2">Neurochondrin isoform X2</fullName>
    </submittedName>
</protein>
<dbReference type="PANTHER" id="PTHR13109:SF7">
    <property type="entry name" value="NEUROCHONDRIN"/>
    <property type="match status" value="1"/>
</dbReference>
<dbReference type="RefSeq" id="XP_040971612.1">
    <property type="nucleotide sequence ID" value="XM_041115678.1"/>
</dbReference>
<dbReference type="InterPro" id="IPR008709">
    <property type="entry name" value="Neurochondrin"/>
</dbReference>
<proteinExistence type="predicted"/>